<gene>
    <name evidence="8" type="ORF">GOZ95_09490</name>
</gene>
<evidence type="ECO:0000256" key="6">
    <source>
        <dbReference type="SAM" id="SignalP"/>
    </source>
</evidence>
<evidence type="ECO:0000256" key="1">
    <source>
        <dbReference type="ARBA" id="ARBA00004442"/>
    </source>
</evidence>
<dbReference type="GO" id="GO:0009279">
    <property type="term" value="C:cell outer membrane"/>
    <property type="evidence" value="ECO:0007669"/>
    <property type="project" value="UniProtKB-SubCell"/>
</dbReference>
<keyword evidence="4" id="KW-0998">Cell outer membrane</keyword>
<organism evidence="8 9">
    <name type="scientific">Agrobacterium vitis</name>
    <name type="common">Rhizobium vitis</name>
    <dbReference type="NCBI Taxonomy" id="373"/>
    <lineage>
        <taxon>Bacteria</taxon>
        <taxon>Pseudomonadati</taxon>
        <taxon>Pseudomonadota</taxon>
        <taxon>Alphaproteobacteria</taxon>
        <taxon>Hyphomicrobiales</taxon>
        <taxon>Rhizobiaceae</taxon>
        <taxon>Rhizobium/Agrobacterium group</taxon>
        <taxon>Agrobacterium</taxon>
    </lineage>
</organism>
<dbReference type="Pfam" id="PF13505">
    <property type="entry name" value="OMP_b-brl"/>
    <property type="match status" value="1"/>
</dbReference>
<feature type="signal peptide" evidence="6">
    <location>
        <begin position="1"/>
        <end position="19"/>
    </location>
</feature>
<dbReference type="InterPro" id="IPR027385">
    <property type="entry name" value="Beta-barrel_OMP"/>
</dbReference>
<feature type="chain" id="PRO_5042279539" evidence="6">
    <location>
        <begin position="20"/>
        <end position="218"/>
    </location>
</feature>
<keyword evidence="2 6" id="KW-0732">Signal</keyword>
<feature type="domain" description="Outer membrane protein beta-barrel" evidence="7">
    <location>
        <begin position="29"/>
        <end position="218"/>
    </location>
</feature>
<dbReference type="RefSeq" id="WP_156629795.1">
    <property type="nucleotide sequence ID" value="NZ_JABAEJ010000003.1"/>
</dbReference>
<comment type="similarity">
    <text evidence="5">Belongs to the Omp25/RopB family.</text>
</comment>
<dbReference type="Proteomes" id="UP000436692">
    <property type="component" value="Unassembled WGS sequence"/>
</dbReference>
<dbReference type="EMBL" id="WPHM01000004">
    <property type="protein sequence ID" value="MUZ57684.1"/>
    <property type="molecule type" value="Genomic_DNA"/>
</dbReference>
<proteinExistence type="inferred from homology"/>
<evidence type="ECO:0000256" key="4">
    <source>
        <dbReference type="ARBA" id="ARBA00023237"/>
    </source>
</evidence>
<dbReference type="Gene3D" id="2.40.160.20">
    <property type="match status" value="1"/>
</dbReference>
<evidence type="ECO:0000256" key="5">
    <source>
        <dbReference type="ARBA" id="ARBA00038306"/>
    </source>
</evidence>
<name>A0AAE5AVK9_AGRVI</name>
<reference evidence="8 9" key="1">
    <citation type="submission" date="2019-12" db="EMBL/GenBank/DDBJ databases">
        <title>Whole-genome sequencing of Allorhizobium vitis.</title>
        <authorList>
            <person name="Gan H.M."/>
            <person name="Szegedi E."/>
            <person name="Burr T."/>
            <person name="Savka M.A."/>
        </authorList>
    </citation>
    <scope>NUCLEOTIDE SEQUENCE [LARGE SCALE GENOMIC DNA]</scope>
    <source>
        <strain evidence="8 9">CG989</strain>
    </source>
</reference>
<evidence type="ECO:0000313" key="8">
    <source>
        <dbReference type="EMBL" id="MUZ57684.1"/>
    </source>
</evidence>
<dbReference type="PANTHER" id="PTHR34001:SF3">
    <property type="entry name" value="BLL7405 PROTEIN"/>
    <property type="match status" value="1"/>
</dbReference>
<comment type="subcellular location">
    <subcellularLocation>
        <location evidence="1">Cell outer membrane</location>
    </subcellularLocation>
</comment>
<accession>A0AAE5AVK9</accession>
<dbReference type="PANTHER" id="PTHR34001">
    <property type="entry name" value="BLL7405 PROTEIN"/>
    <property type="match status" value="1"/>
</dbReference>
<protein>
    <submittedName>
        <fullName evidence="8">Outer membrane beta-barrel protein</fullName>
    </submittedName>
</protein>
<comment type="caution">
    <text evidence="8">The sequence shown here is derived from an EMBL/GenBank/DDBJ whole genome shotgun (WGS) entry which is preliminary data.</text>
</comment>
<dbReference type="SUPFAM" id="SSF56925">
    <property type="entry name" value="OMPA-like"/>
    <property type="match status" value="1"/>
</dbReference>
<dbReference type="InterPro" id="IPR051692">
    <property type="entry name" value="OMP-like"/>
</dbReference>
<evidence type="ECO:0000259" key="7">
    <source>
        <dbReference type="Pfam" id="PF13505"/>
    </source>
</evidence>
<dbReference type="InterPro" id="IPR011250">
    <property type="entry name" value="OMP/PagP_B-barrel"/>
</dbReference>
<keyword evidence="3" id="KW-0472">Membrane</keyword>
<evidence type="ECO:0000256" key="2">
    <source>
        <dbReference type="ARBA" id="ARBA00022729"/>
    </source>
</evidence>
<evidence type="ECO:0000256" key="3">
    <source>
        <dbReference type="ARBA" id="ARBA00023136"/>
    </source>
</evidence>
<sequence>MKAAPISLFITLAASTAMAADVVNEPPVAPPAEVVAPAFTWTGPYLGIQGGGGWLDGNFSAAGVSGSENFDGGRLGGFAGYQYQFDNNFVLGIEGDVSYDWNDKTYSGLGVAAGVGTDWSGSVRGRVGYAFDKALIYATGGWAATRASIDVSGLGEEKKTFNGYTIGVGVDYAFTSNIFGRLEYRYNDYGNKDFEMLGVPVSADLTQHIVTVGIGVKF</sequence>
<evidence type="ECO:0000313" key="9">
    <source>
        <dbReference type="Proteomes" id="UP000436692"/>
    </source>
</evidence>
<dbReference type="AlphaFoldDB" id="A0AAE5AVK9"/>